<dbReference type="GO" id="GO:0019888">
    <property type="term" value="F:protein phosphatase regulator activity"/>
    <property type="evidence" value="ECO:0007669"/>
    <property type="project" value="TreeGrafter"/>
</dbReference>
<proteinExistence type="inferred from homology"/>
<name>A0AA35WZ45_GEOBA</name>
<keyword evidence="5" id="KW-1185">Reference proteome</keyword>
<evidence type="ECO:0000256" key="1">
    <source>
        <dbReference type="ARBA" id="ARBA00006180"/>
    </source>
</evidence>
<organism evidence="4 5">
    <name type="scientific">Geodia barretti</name>
    <name type="common">Barrett's horny sponge</name>
    <dbReference type="NCBI Taxonomy" id="519541"/>
    <lineage>
        <taxon>Eukaryota</taxon>
        <taxon>Metazoa</taxon>
        <taxon>Porifera</taxon>
        <taxon>Demospongiae</taxon>
        <taxon>Heteroscleromorpha</taxon>
        <taxon>Tetractinellida</taxon>
        <taxon>Astrophorina</taxon>
        <taxon>Geodiidae</taxon>
        <taxon>Geodia</taxon>
    </lineage>
</organism>
<accession>A0AA35WZ45</accession>
<comment type="similarity">
    <text evidence="1">Belongs to the SAPS family.</text>
</comment>
<gene>
    <name evidence="4" type="ORF">GBAR_LOCUS18158</name>
</gene>
<dbReference type="GO" id="GO:0019903">
    <property type="term" value="F:protein phosphatase binding"/>
    <property type="evidence" value="ECO:0007669"/>
    <property type="project" value="InterPro"/>
</dbReference>
<evidence type="ECO:0000313" key="4">
    <source>
        <dbReference type="EMBL" id="CAI8032065.1"/>
    </source>
</evidence>
<evidence type="ECO:0000256" key="3">
    <source>
        <dbReference type="SAM" id="MobiDB-lite"/>
    </source>
</evidence>
<dbReference type="EMBL" id="CASHTH010002582">
    <property type="protein sequence ID" value="CAI8032065.1"/>
    <property type="molecule type" value="Genomic_DNA"/>
</dbReference>
<feature type="region of interest" description="Disordered" evidence="3">
    <location>
        <begin position="403"/>
        <end position="430"/>
    </location>
</feature>
<dbReference type="InterPro" id="IPR007587">
    <property type="entry name" value="SAPS"/>
</dbReference>
<dbReference type="GO" id="GO:0005634">
    <property type="term" value="C:nucleus"/>
    <property type="evidence" value="ECO:0007669"/>
    <property type="project" value="TreeGrafter"/>
</dbReference>
<dbReference type="Pfam" id="PF04499">
    <property type="entry name" value="SAPS"/>
    <property type="match status" value="1"/>
</dbReference>
<dbReference type="PANTHER" id="PTHR12634">
    <property type="entry name" value="SIT4 YEAST -ASSOCIATING PROTEIN-RELATED"/>
    <property type="match status" value="1"/>
</dbReference>
<dbReference type="GO" id="GO:0005829">
    <property type="term" value="C:cytosol"/>
    <property type="evidence" value="ECO:0007669"/>
    <property type="project" value="TreeGrafter"/>
</dbReference>
<feature type="compositionally biased region" description="Low complexity" evidence="3">
    <location>
        <begin position="412"/>
        <end position="425"/>
    </location>
</feature>
<protein>
    <submittedName>
        <fullName evidence="4">Serine/threonine-protein phosphatase 6 regulatory subunit 3-B</fullName>
    </submittedName>
</protein>
<comment type="caution">
    <text evidence="4">The sequence shown here is derived from an EMBL/GenBank/DDBJ whole genome shotgun (WGS) entry which is preliminary data.</text>
</comment>
<dbReference type="AlphaFoldDB" id="A0AA35WZ45"/>
<keyword evidence="2" id="KW-0131">Cell cycle</keyword>
<evidence type="ECO:0000256" key="2">
    <source>
        <dbReference type="ARBA" id="ARBA00023306"/>
    </source>
</evidence>
<sequence>MFWKLTFRPPSAVDTLLNEEQCSLHDILDEDNVLQELKSQNKKLVDFFLRPEILEQLVKMVTLEPEHDAEDKVKFKYPHLSCELLTCDVEAIINCLSESETLMGMLWAFLDREEAINPLLGSFTSTVLNMLLNHKCSVIFDYVRDKEGFVNLLLNHLGTSAIMDLLLQMVAAPSNDQTRIELAQWFKDQGIVEKLVDFIHPAIDSKKCANASQALCDMLRVSRESSVQMVGPTPLLGTLESDVTMKRLLENMFCTDTPSDVVIVSGVSVLLTAIERRQPNALSPSMNSTFIGDDISATNVHATKAVLGVIVPRMKEFHDLLLRIPNIPAMPTSAGLLDPPLGNTRLQVVKLFCSLLQCCDHRVNRRVAELNTFSILMDLFFKFPWNNFLHTQVEGCVSAAVSTASPSPPTSSGPDTTPADTPADSSEGHTEDSFSLKYHVLHDCHLVQRLLDGDEGNQKRRCHYFYQCA</sequence>
<evidence type="ECO:0000313" key="5">
    <source>
        <dbReference type="Proteomes" id="UP001174909"/>
    </source>
</evidence>
<dbReference type="PANTHER" id="PTHR12634:SF8">
    <property type="entry name" value="FIERY MOUNTAIN, ISOFORM D"/>
    <property type="match status" value="1"/>
</dbReference>
<dbReference type="Proteomes" id="UP001174909">
    <property type="component" value="Unassembled WGS sequence"/>
</dbReference>
<reference evidence="4" key="1">
    <citation type="submission" date="2023-03" db="EMBL/GenBank/DDBJ databases">
        <authorList>
            <person name="Steffen K."/>
            <person name="Cardenas P."/>
        </authorList>
    </citation>
    <scope>NUCLEOTIDE SEQUENCE</scope>
</reference>